<dbReference type="SUPFAM" id="SSF55729">
    <property type="entry name" value="Acyl-CoA N-acyltransferases (Nat)"/>
    <property type="match status" value="1"/>
</dbReference>
<evidence type="ECO:0000259" key="1">
    <source>
        <dbReference type="PROSITE" id="PS51186"/>
    </source>
</evidence>
<dbReference type="AlphaFoldDB" id="B0VFV1"/>
<dbReference type="EMBL" id="CU466930">
    <property type="protein sequence ID" value="CAO81382.1"/>
    <property type="molecule type" value="Genomic_DNA"/>
</dbReference>
<dbReference type="Pfam" id="PF00583">
    <property type="entry name" value="Acetyltransf_1"/>
    <property type="match status" value="1"/>
</dbReference>
<evidence type="ECO:0000313" key="3">
    <source>
        <dbReference type="Proteomes" id="UP000002019"/>
    </source>
</evidence>
<name>B0VFV1_CLOAI</name>
<dbReference type="HOGENOM" id="CLU_140876_0_0_0"/>
<dbReference type="InterPro" id="IPR016181">
    <property type="entry name" value="Acyl_CoA_acyltransferase"/>
</dbReference>
<evidence type="ECO:0000313" key="2">
    <source>
        <dbReference type="EMBL" id="CAO81382.1"/>
    </source>
</evidence>
<dbReference type="GO" id="GO:0016747">
    <property type="term" value="F:acyltransferase activity, transferring groups other than amino-acyl groups"/>
    <property type="evidence" value="ECO:0007669"/>
    <property type="project" value="InterPro"/>
</dbReference>
<dbReference type="RefSeq" id="WP_015425240.1">
    <property type="nucleotide sequence ID" value="NC_020449.1"/>
</dbReference>
<gene>
    <name evidence="2" type="ordered locus">CLOAM1533</name>
</gene>
<dbReference type="Gene3D" id="3.40.630.30">
    <property type="match status" value="1"/>
</dbReference>
<feature type="domain" description="N-acetyltransferase" evidence="1">
    <location>
        <begin position="2"/>
        <end position="139"/>
    </location>
</feature>
<accession>B0VFV1</accession>
<organism evidence="2 3">
    <name type="scientific">Cloacimonas acidaminovorans (strain Evry)</name>
    <dbReference type="NCBI Taxonomy" id="459349"/>
    <lineage>
        <taxon>Bacteria</taxon>
        <taxon>Pseudomonadati</taxon>
        <taxon>Candidatus Cloacimonadota</taxon>
        <taxon>Candidatus Cloacimonadia</taxon>
        <taxon>Candidatus Cloacimonadales</taxon>
        <taxon>Candidatus Cloacimonadaceae</taxon>
        <taxon>Candidatus Cloacimonas</taxon>
    </lineage>
</organism>
<dbReference type="KEGG" id="caci:CLOAM1533"/>
<proteinExistence type="predicted"/>
<dbReference type="CDD" id="cd04301">
    <property type="entry name" value="NAT_SF"/>
    <property type="match status" value="1"/>
</dbReference>
<dbReference type="PROSITE" id="PS51186">
    <property type="entry name" value="GNAT"/>
    <property type="match status" value="1"/>
</dbReference>
<dbReference type="Proteomes" id="UP000002019">
    <property type="component" value="Chromosome"/>
</dbReference>
<protein>
    <recommendedName>
        <fullName evidence="1">N-acetyltransferase domain-containing protein</fullName>
    </recommendedName>
</protein>
<dbReference type="InterPro" id="IPR000182">
    <property type="entry name" value="GNAT_dom"/>
</dbReference>
<reference evidence="2 3" key="1">
    <citation type="journal article" date="2008" name="J. Bacteriol.">
        <title>'Candidatus Cloacamonas acidaminovorans': genome sequence reconstruction provides a first glimpse of a new bacterial division.</title>
        <authorList>
            <person name="Pelletier E."/>
            <person name="Kreimeyer A."/>
            <person name="Bocs S."/>
            <person name="Rouy Z."/>
            <person name="Gyapay G."/>
            <person name="Chouari R."/>
            <person name="Riviere D."/>
            <person name="Ganesan A."/>
            <person name="Daegelen P."/>
            <person name="Sghir A."/>
            <person name="Cohen G.N."/>
            <person name="Medigue C."/>
            <person name="Weissenbach J."/>
            <person name="Le Paslier D."/>
        </authorList>
    </citation>
    <scope>NUCLEOTIDE SEQUENCE [LARGE SCALE GENOMIC DNA]</scope>
    <source>
        <strain evidence="3">Evry</strain>
    </source>
</reference>
<dbReference type="OrthoDB" id="7365228at2"/>
<sequence>MFSIRRNEPEDYTAISSIVEKTWHTTSIITRGKLYHISSLEGFLAEDASGIIGVLLYRIADSECEIILLQSLKENLGVGTGLLKEVITHAKKEGCKRIWLITTNDNTSAMHFYQRRGFIFAAIHINAMQISRQMKPQIPLTGIDGIPLRDEIEMEYPFIIEMNKEVL</sequence>
<dbReference type="STRING" id="459349.CLOAM1533"/>
<keyword evidence="3" id="KW-1185">Reference proteome</keyword>
<dbReference type="eggNOG" id="COG0456">
    <property type="taxonomic scope" value="Bacteria"/>
</dbReference>